<dbReference type="InterPro" id="IPR044813">
    <property type="entry name" value="ACP_chloroplastic"/>
</dbReference>
<comment type="caution">
    <text evidence="3">The sequence shown here is derived from an EMBL/GenBank/DDBJ whole genome shotgun (WGS) entry which is preliminary data.</text>
</comment>
<dbReference type="Proteomes" id="UP000265520">
    <property type="component" value="Unassembled WGS sequence"/>
</dbReference>
<reference evidence="3 4" key="1">
    <citation type="journal article" date="2018" name="Front. Plant Sci.">
        <title>Red Clover (Trifolium pratense) and Zigzag Clover (T. medium) - A Picture of Genomic Similarities and Differences.</title>
        <authorList>
            <person name="Dluhosova J."/>
            <person name="Istvanek J."/>
            <person name="Nedelnik J."/>
            <person name="Repkova J."/>
        </authorList>
    </citation>
    <scope>NUCLEOTIDE SEQUENCE [LARGE SCALE GENOMIC DNA]</scope>
    <source>
        <strain evidence="4">cv. 10/8</strain>
        <tissue evidence="3">Leaf</tissue>
    </source>
</reference>
<dbReference type="AlphaFoldDB" id="A0A392P5J2"/>
<evidence type="ECO:0000313" key="4">
    <source>
        <dbReference type="Proteomes" id="UP000265520"/>
    </source>
</evidence>
<accession>A0A392P5J2</accession>
<dbReference type="GO" id="GO:0000036">
    <property type="term" value="F:acyl carrier activity"/>
    <property type="evidence" value="ECO:0007669"/>
    <property type="project" value="InterPro"/>
</dbReference>
<evidence type="ECO:0000313" key="3">
    <source>
        <dbReference type="EMBL" id="MCI06709.1"/>
    </source>
</evidence>
<protein>
    <submittedName>
        <fullName evidence="3">Acyl carrier protein chloroplastic-like</fullName>
    </submittedName>
</protein>
<gene>
    <name evidence="3" type="ORF">A2U01_0027769</name>
</gene>
<dbReference type="PANTHER" id="PTHR46153">
    <property type="entry name" value="ACYL CARRIER PROTEIN"/>
    <property type="match status" value="1"/>
</dbReference>
<feature type="non-terminal residue" evidence="3">
    <location>
        <position position="1"/>
    </location>
</feature>
<evidence type="ECO:0000256" key="1">
    <source>
        <dbReference type="ARBA" id="ARBA00003180"/>
    </source>
</evidence>
<dbReference type="PROSITE" id="PS50075">
    <property type="entry name" value="CARRIER"/>
    <property type="match status" value="1"/>
</dbReference>
<keyword evidence="4" id="KW-1185">Reference proteome</keyword>
<comment type="function">
    <text evidence="1">Carrier of the growing fatty acid chain in fatty acid biosynthesis.</text>
</comment>
<organism evidence="3 4">
    <name type="scientific">Trifolium medium</name>
    <dbReference type="NCBI Taxonomy" id="97028"/>
    <lineage>
        <taxon>Eukaryota</taxon>
        <taxon>Viridiplantae</taxon>
        <taxon>Streptophyta</taxon>
        <taxon>Embryophyta</taxon>
        <taxon>Tracheophyta</taxon>
        <taxon>Spermatophyta</taxon>
        <taxon>Magnoliopsida</taxon>
        <taxon>eudicotyledons</taxon>
        <taxon>Gunneridae</taxon>
        <taxon>Pentapetalae</taxon>
        <taxon>rosids</taxon>
        <taxon>fabids</taxon>
        <taxon>Fabales</taxon>
        <taxon>Fabaceae</taxon>
        <taxon>Papilionoideae</taxon>
        <taxon>50 kb inversion clade</taxon>
        <taxon>NPAAA clade</taxon>
        <taxon>Hologalegina</taxon>
        <taxon>IRL clade</taxon>
        <taxon>Trifolieae</taxon>
        <taxon>Trifolium</taxon>
    </lineage>
</organism>
<dbReference type="EMBL" id="LXQA010062766">
    <property type="protein sequence ID" value="MCI06709.1"/>
    <property type="molecule type" value="Genomic_DNA"/>
</dbReference>
<name>A0A392P5J2_9FABA</name>
<dbReference type="InterPro" id="IPR009081">
    <property type="entry name" value="PP-bd_ACP"/>
</dbReference>
<dbReference type="SUPFAM" id="SSF47336">
    <property type="entry name" value="ACP-like"/>
    <property type="match status" value="1"/>
</dbReference>
<dbReference type="PANTHER" id="PTHR46153:SF20">
    <property type="entry name" value="ACYL CARRIER PROTEIN 2, CHLOROPLASTIC-RELATED"/>
    <property type="match status" value="1"/>
</dbReference>
<dbReference type="InterPro" id="IPR036736">
    <property type="entry name" value="ACP-like_sf"/>
</dbReference>
<dbReference type="Gene3D" id="1.10.1200.10">
    <property type="entry name" value="ACP-like"/>
    <property type="match status" value="1"/>
</dbReference>
<evidence type="ECO:0000259" key="2">
    <source>
        <dbReference type="PROSITE" id="PS50075"/>
    </source>
</evidence>
<proteinExistence type="predicted"/>
<feature type="domain" description="Carrier" evidence="2">
    <location>
        <begin position="3"/>
        <end position="44"/>
    </location>
</feature>
<sequence>AKPETVQKVCDIVKKQLALPEGSDVTGESKFSTLGADSLDTYLV</sequence>